<feature type="compositionally biased region" description="Basic and acidic residues" evidence="1">
    <location>
        <begin position="268"/>
        <end position="297"/>
    </location>
</feature>
<name>A0A1X7UNZ9_AMPQE</name>
<dbReference type="EnsemblMetazoa" id="Aqu2.1.29122_001">
    <property type="protein sequence ID" value="Aqu2.1.29122_001"/>
    <property type="gene ID" value="Aqu2.1.29122"/>
</dbReference>
<keyword evidence="3" id="KW-1185">Reference proteome</keyword>
<protein>
    <submittedName>
        <fullName evidence="2">Uncharacterized protein</fullName>
    </submittedName>
</protein>
<feature type="compositionally biased region" description="Basic and acidic residues" evidence="1">
    <location>
        <begin position="116"/>
        <end position="147"/>
    </location>
</feature>
<dbReference type="AlphaFoldDB" id="A0A1X7UNZ9"/>
<reference evidence="2" key="2">
    <citation type="submission" date="2017-05" db="UniProtKB">
        <authorList>
            <consortium name="EnsemblMetazoa"/>
        </authorList>
    </citation>
    <scope>IDENTIFICATION</scope>
</reference>
<sequence>MAAEQQVPEASRDHYTQPLDNASLSLIPASSFFPLSSCSQQVDSAHLQKGPPEGRRLEDLPFTQPVVKVSGIFSAIGHEEGKEDLLSLESEDEEMINCELLLGQEDETVLEEGDVREERAGNESLESKNKNRENEQQIEDKQVKNEVDALETEIQLIGNEYEDNHDGNENEQNGNEDEQNGNEDEQNQNEDEQNQNEDEQNQNEDEQNGIENEQNGIEDEQNGIEDKQNGNEDKQNGNENGINCNEQLPQNEDDRQSETLQYQNENTGNEKEIVQQNEKEGDAHREIEQEDNSKPHDISSLTLDTLTSSPLALLATSNNNDLSLFSFDHPIAPLSKAQLLCTLNKDTSSRIECLQSLSFSTPPRWKCDTDNSPPQKRPKISHAHSPLLPTVEEEVVVDDGKATLLQALPSQGARESIEGISSAAHCSLHEDNVNDNDDEDSTACFVVPDEPLLLADDEDNITFHSDNVKSYSDVATMTASEELPKRRLAPSPLMTKSVLKRGFLSDLIEPCQFNLSKPKLRLGLSKRSKCTN</sequence>
<organism evidence="2">
    <name type="scientific">Amphimedon queenslandica</name>
    <name type="common">Sponge</name>
    <dbReference type="NCBI Taxonomy" id="400682"/>
    <lineage>
        <taxon>Eukaryota</taxon>
        <taxon>Metazoa</taxon>
        <taxon>Porifera</taxon>
        <taxon>Demospongiae</taxon>
        <taxon>Heteroscleromorpha</taxon>
        <taxon>Haplosclerida</taxon>
        <taxon>Niphatidae</taxon>
        <taxon>Amphimedon</taxon>
    </lineage>
</organism>
<dbReference type="EnsemblMetazoa" id="XM_019997716.1">
    <property type="protein sequence ID" value="XP_019853275.1"/>
    <property type="gene ID" value="LOC109582782"/>
</dbReference>
<feature type="compositionally biased region" description="Polar residues" evidence="1">
    <location>
        <begin position="237"/>
        <end position="250"/>
    </location>
</feature>
<dbReference type="KEGG" id="aqu:109582782"/>
<feature type="region of interest" description="Disordered" evidence="1">
    <location>
        <begin position="102"/>
        <end position="301"/>
    </location>
</feature>
<dbReference type="InParanoid" id="A0A1X7UNZ9"/>
<feature type="compositionally biased region" description="Polar residues" evidence="1">
    <location>
        <begin position="258"/>
        <end position="267"/>
    </location>
</feature>
<accession>A0A1X7UNZ9</accession>
<feature type="compositionally biased region" description="Acidic residues" evidence="1">
    <location>
        <begin position="104"/>
        <end position="115"/>
    </location>
</feature>
<proteinExistence type="predicted"/>
<evidence type="ECO:0000313" key="3">
    <source>
        <dbReference type="Proteomes" id="UP000007879"/>
    </source>
</evidence>
<dbReference type="Proteomes" id="UP000007879">
    <property type="component" value="Unassembled WGS sequence"/>
</dbReference>
<evidence type="ECO:0000313" key="2">
    <source>
        <dbReference type="EnsemblMetazoa" id="Aqu2.1.29122_001"/>
    </source>
</evidence>
<feature type="compositionally biased region" description="Acidic residues" evidence="1">
    <location>
        <begin position="174"/>
        <end position="208"/>
    </location>
</feature>
<evidence type="ECO:0000256" key="1">
    <source>
        <dbReference type="SAM" id="MobiDB-lite"/>
    </source>
</evidence>
<reference evidence="3" key="1">
    <citation type="journal article" date="2010" name="Nature">
        <title>The Amphimedon queenslandica genome and the evolution of animal complexity.</title>
        <authorList>
            <person name="Srivastava M."/>
            <person name="Simakov O."/>
            <person name="Chapman J."/>
            <person name="Fahey B."/>
            <person name="Gauthier M.E."/>
            <person name="Mitros T."/>
            <person name="Richards G.S."/>
            <person name="Conaco C."/>
            <person name="Dacre M."/>
            <person name="Hellsten U."/>
            <person name="Larroux C."/>
            <person name="Putnam N.H."/>
            <person name="Stanke M."/>
            <person name="Adamska M."/>
            <person name="Darling A."/>
            <person name="Degnan S.M."/>
            <person name="Oakley T.H."/>
            <person name="Plachetzki D.C."/>
            <person name="Zhai Y."/>
            <person name="Adamski M."/>
            <person name="Calcino A."/>
            <person name="Cummins S.F."/>
            <person name="Goodstein D.M."/>
            <person name="Harris C."/>
            <person name="Jackson D.J."/>
            <person name="Leys S.P."/>
            <person name="Shu S."/>
            <person name="Woodcroft B.J."/>
            <person name="Vervoort M."/>
            <person name="Kosik K.S."/>
            <person name="Manning G."/>
            <person name="Degnan B.M."/>
            <person name="Rokhsar D.S."/>
        </authorList>
    </citation>
    <scope>NUCLEOTIDE SEQUENCE [LARGE SCALE GENOMIC DNA]</scope>
</reference>
<gene>
    <name evidence="2" type="primary">109582782</name>
</gene>
<feature type="compositionally biased region" description="Basic and acidic residues" evidence="1">
    <location>
        <begin position="224"/>
        <end position="236"/>
    </location>
</feature>